<sequence length="89" mass="10403">MFNIRGVLYDIWNNLWDNLPYSALFCYFEKMDLLFNHIVVYKIIKKQRKQTILREIEVEVSGCLCSMSSSRVVGYGDEAVRVGVSQLFT</sequence>
<comment type="caution">
    <text evidence="1">The sequence shown here is derived from an EMBL/GenBank/DDBJ whole genome shotgun (WGS) entry which is preliminary data.</text>
</comment>
<evidence type="ECO:0000313" key="1">
    <source>
        <dbReference type="EMBL" id="KAF7818937.1"/>
    </source>
</evidence>
<gene>
    <name evidence="1" type="ORF">G2W53_024392</name>
</gene>
<reference evidence="1" key="1">
    <citation type="submission" date="2020-09" db="EMBL/GenBank/DDBJ databases">
        <title>Genome-Enabled Discovery of Anthraquinone Biosynthesis in Senna tora.</title>
        <authorList>
            <person name="Kang S.-H."/>
            <person name="Pandey R.P."/>
            <person name="Lee C.-M."/>
            <person name="Sim J.-S."/>
            <person name="Jeong J.-T."/>
            <person name="Choi B.-S."/>
            <person name="Jung M."/>
            <person name="Ginzburg D."/>
            <person name="Zhao K."/>
            <person name="Won S.Y."/>
            <person name="Oh T.-J."/>
            <person name="Yu Y."/>
            <person name="Kim N.-H."/>
            <person name="Lee O.R."/>
            <person name="Lee T.-H."/>
            <person name="Bashyal P."/>
            <person name="Kim T.-S."/>
            <person name="Lee W.-H."/>
            <person name="Kawkins C."/>
            <person name="Kim C.-K."/>
            <person name="Kim J.S."/>
            <person name="Ahn B.O."/>
            <person name="Rhee S.Y."/>
            <person name="Sohng J.K."/>
        </authorList>
    </citation>
    <scope>NUCLEOTIDE SEQUENCE</scope>
    <source>
        <tissue evidence="1">Leaf</tissue>
    </source>
</reference>
<name>A0A834TBH5_9FABA</name>
<protein>
    <submittedName>
        <fullName evidence="1">Uncharacterized protein</fullName>
    </submittedName>
</protein>
<evidence type="ECO:0000313" key="2">
    <source>
        <dbReference type="Proteomes" id="UP000634136"/>
    </source>
</evidence>
<accession>A0A834TBH5</accession>
<proteinExistence type="predicted"/>
<organism evidence="1 2">
    <name type="scientific">Senna tora</name>
    <dbReference type="NCBI Taxonomy" id="362788"/>
    <lineage>
        <taxon>Eukaryota</taxon>
        <taxon>Viridiplantae</taxon>
        <taxon>Streptophyta</taxon>
        <taxon>Embryophyta</taxon>
        <taxon>Tracheophyta</taxon>
        <taxon>Spermatophyta</taxon>
        <taxon>Magnoliopsida</taxon>
        <taxon>eudicotyledons</taxon>
        <taxon>Gunneridae</taxon>
        <taxon>Pentapetalae</taxon>
        <taxon>rosids</taxon>
        <taxon>fabids</taxon>
        <taxon>Fabales</taxon>
        <taxon>Fabaceae</taxon>
        <taxon>Caesalpinioideae</taxon>
        <taxon>Cassia clade</taxon>
        <taxon>Senna</taxon>
    </lineage>
</organism>
<keyword evidence="2" id="KW-1185">Reference proteome</keyword>
<dbReference type="EMBL" id="JAAIUW010000008">
    <property type="protein sequence ID" value="KAF7818937.1"/>
    <property type="molecule type" value="Genomic_DNA"/>
</dbReference>
<dbReference type="AlphaFoldDB" id="A0A834TBH5"/>
<dbReference type="Proteomes" id="UP000634136">
    <property type="component" value="Unassembled WGS sequence"/>
</dbReference>